<dbReference type="Proteomes" id="UP000535491">
    <property type="component" value="Unassembled WGS sequence"/>
</dbReference>
<proteinExistence type="inferred from homology"/>
<evidence type="ECO:0000256" key="2">
    <source>
        <dbReference type="ARBA" id="ARBA00009694"/>
    </source>
</evidence>
<evidence type="ECO:0000256" key="5">
    <source>
        <dbReference type="ARBA" id="ARBA00023136"/>
    </source>
</evidence>
<reference evidence="7 8" key="1">
    <citation type="submission" date="2020-07" db="EMBL/GenBank/DDBJ databases">
        <authorList>
            <person name="Feng H."/>
        </authorList>
    </citation>
    <scope>NUCLEOTIDE SEQUENCE [LARGE SCALE GENOMIC DNA]</scope>
    <source>
        <strain evidence="8">s-10</strain>
    </source>
</reference>
<evidence type="ECO:0000256" key="6">
    <source>
        <dbReference type="SAM" id="Phobius"/>
    </source>
</evidence>
<dbReference type="AlphaFoldDB" id="A0A7W2A7C0"/>
<dbReference type="PANTHER" id="PTHR43461">
    <property type="entry name" value="TRANSMEMBRANE PROTEIN 256"/>
    <property type="match status" value="1"/>
</dbReference>
<accession>A0A7W2A7C0</accession>
<keyword evidence="3 6" id="KW-0812">Transmembrane</keyword>
<protein>
    <submittedName>
        <fullName evidence="7">DUF423 domain-containing protein</fullName>
    </submittedName>
</protein>
<name>A0A7W2A7C0_9BACL</name>
<feature type="transmembrane region" description="Helical" evidence="6">
    <location>
        <begin position="97"/>
        <end position="121"/>
    </location>
</feature>
<dbReference type="PANTHER" id="PTHR43461:SF1">
    <property type="entry name" value="TRANSMEMBRANE PROTEIN 256"/>
    <property type="match status" value="1"/>
</dbReference>
<feature type="transmembrane region" description="Helical" evidence="6">
    <location>
        <begin position="71"/>
        <end position="91"/>
    </location>
</feature>
<dbReference type="EMBL" id="JACEIQ010000001">
    <property type="protein sequence ID" value="MBA4492979.1"/>
    <property type="molecule type" value="Genomic_DNA"/>
</dbReference>
<comment type="similarity">
    <text evidence="2">Belongs to the UPF0382 family.</text>
</comment>
<dbReference type="Pfam" id="PF04241">
    <property type="entry name" value="DUF423"/>
    <property type="match status" value="1"/>
</dbReference>
<gene>
    <name evidence="7" type="ORF">H1191_01445</name>
</gene>
<keyword evidence="5 6" id="KW-0472">Membrane</keyword>
<dbReference type="RefSeq" id="WP_181750199.1">
    <property type="nucleotide sequence ID" value="NZ_JACEIQ010000001.1"/>
</dbReference>
<comment type="subcellular location">
    <subcellularLocation>
        <location evidence="1">Membrane</location>
        <topology evidence="1">Multi-pass membrane protein</topology>
    </subcellularLocation>
</comment>
<sequence length="126" mass="13086">MKLFVLLGSINMALAIAIGAFGAHGLAGKVTDKMLAYWNTGAHYHIIHGLALLFIGLLISKAGENASSLQIAGWLILAGIFFFSGSLYVMVLTNVKVLGAITPIGGVSLIAGWILVAVAALRHLGS</sequence>
<dbReference type="GO" id="GO:0005886">
    <property type="term" value="C:plasma membrane"/>
    <property type="evidence" value="ECO:0007669"/>
    <property type="project" value="TreeGrafter"/>
</dbReference>
<dbReference type="InterPro" id="IPR006696">
    <property type="entry name" value="DUF423"/>
</dbReference>
<evidence type="ECO:0000256" key="1">
    <source>
        <dbReference type="ARBA" id="ARBA00004141"/>
    </source>
</evidence>
<evidence type="ECO:0000313" key="7">
    <source>
        <dbReference type="EMBL" id="MBA4492979.1"/>
    </source>
</evidence>
<keyword evidence="8" id="KW-1185">Reference proteome</keyword>
<organism evidence="7 8">
    <name type="scientific">Paenactinomyces guangxiensis</name>
    <dbReference type="NCBI Taxonomy" id="1490290"/>
    <lineage>
        <taxon>Bacteria</taxon>
        <taxon>Bacillati</taxon>
        <taxon>Bacillota</taxon>
        <taxon>Bacilli</taxon>
        <taxon>Bacillales</taxon>
        <taxon>Thermoactinomycetaceae</taxon>
        <taxon>Paenactinomyces</taxon>
    </lineage>
</organism>
<evidence type="ECO:0000313" key="8">
    <source>
        <dbReference type="Proteomes" id="UP000535491"/>
    </source>
</evidence>
<evidence type="ECO:0000256" key="3">
    <source>
        <dbReference type="ARBA" id="ARBA00022692"/>
    </source>
</evidence>
<comment type="caution">
    <text evidence="7">The sequence shown here is derived from an EMBL/GenBank/DDBJ whole genome shotgun (WGS) entry which is preliminary data.</text>
</comment>
<evidence type="ECO:0000256" key="4">
    <source>
        <dbReference type="ARBA" id="ARBA00022989"/>
    </source>
</evidence>
<keyword evidence="4 6" id="KW-1133">Transmembrane helix</keyword>
<feature type="transmembrane region" description="Helical" evidence="6">
    <location>
        <begin position="41"/>
        <end position="59"/>
    </location>
</feature>